<sequence length="65" mass="7463">MCRIKVKVSELYEQVKLMKDDGMVYVTLSIFEEEPDEDIPKALCLEACNATDPIDVGYDDLYNIE</sequence>
<reference evidence="1" key="1">
    <citation type="journal article" date="2021" name="Proc. Natl. Acad. Sci. U.S.A.">
        <title>A Catalog of Tens of Thousands of Viruses from Human Metagenomes Reveals Hidden Associations with Chronic Diseases.</title>
        <authorList>
            <person name="Tisza M.J."/>
            <person name="Buck C.B."/>
        </authorList>
    </citation>
    <scope>NUCLEOTIDE SEQUENCE</scope>
    <source>
        <strain evidence="1">Ctvhu9</strain>
    </source>
</reference>
<organism evidence="1">
    <name type="scientific">Siphoviridae sp. ctvhu9</name>
    <dbReference type="NCBI Taxonomy" id="2827968"/>
    <lineage>
        <taxon>Viruses</taxon>
        <taxon>Duplodnaviria</taxon>
        <taxon>Heunggongvirae</taxon>
        <taxon>Uroviricota</taxon>
        <taxon>Caudoviricetes</taxon>
    </lineage>
</organism>
<name>A0A8S5SJZ1_9CAUD</name>
<dbReference type="EMBL" id="BK032607">
    <property type="protein sequence ID" value="DAF50999.1"/>
    <property type="molecule type" value="Genomic_DNA"/>
</dbReference>
<evidence type="ECO:0000313" key="1">
    <source>
        <dbReference type="EMBL" id="DAF50999.1"/>
    </source>
</evidence>
<proteinExistence type="predicted"/>
<protein>
    <submittedName>
        <fullName evidence="1">Uncharacterized protein</fullName>
    </submittedName>
</protein>
<accession>A0A8S5SJZ1</accession>